<dbReference type="SUPFAM" id="SSF52096">
    <property type="entry name" value="ClpP/crotonase"/>
    <property type="match status" value="1"/>
</dbReference>
<evidence type="ECO:0000259" key="6">
    <source>
        <dbReference type="PROSITE" id="PS50106"/>
    </source>
</evidence>
<dbReference type="FunFam" id="2.30.42.10:FF:000063">
    <property type="entry name" value="Peptidase, S41 family"/>
    <property type="match status" value="1"/>
</dbReference>
<dbReference type="SMART" id="SM00245">
    <property type="entry name" value="TSPc"/>
    <property type="match status" value="1"/>
</dbReference>
<protein>
    <submittedName>
        <fullName evidence="7">Peptidase S41</fullName>
    </submittedName>
</protein>
<dbReference type="InterPro" id="IPR036034">
    <property type="entry name" value="PDZ_sf"/>
</dbReference>
<organism evidence="7 8">
    <name type="scientific">Mesoterricola sediminis</name>
    <dbReference type="NCBI Taxonomy" id="2927980"/>
    <lineage>
        <taxon>Bacteria</taxon>
        <taxon>Pseudomonadati</taxon>
        <taxon>Acidobacteriota</taxon>
        <taxon>Holophagae</taxon>
        <taxon>Holophagales</taxon>
        <taxon>Holophagaceae</taxon>
        <taxon>Mesoterricola</taxon>
    </lineage>
</organism>
<dbReference type="SUPFAM" id="SSF50156">
    <property type="entry name" value="PDZ domain-like"/>
    <property type="match status" value="1"/>
</dbReference>
<dbReference type="SMART" id="SM00228">
    <property type="entry name" value="PDZ"/>
    <property type="match status" value="1"/>
</dbReference>
<dbReference type="InterPro" id="IPR029045">
    <property type="entry name" value="ClpP/crotonase-like_dom_sf"/>
</dbReference>
<dbReference type="Gene3D" id="3.30.750.44">
    <property type="match status" value="1"/>
</dbReference>
<dbReference type="EMBL" id="AP027081">
    <property type="protein sequence ID" value="BDU78219.1"/>
    <property type="molecule type" value="Genomic_DNA"/>
</dbReference>
<dbReference type="Pfam" id="PF17820">
    <property type="entry name" value="PDZ_6"/>
    <property type="match status" value="1"/>
</dbReference>
<dbReference type="PANTHER" id="PTHR32060:SF30">
    <property type="entry name" value="CARBOXY-TERMINAL PROCESSING PROTEASE CTPA"/>
    <property type="match status" value="1"/>
</dbReference>
<dbReference type="InterPro" id="IPR004447">
    <property type="entry name" value="Peptidase_S41A"/>
</dbReference>
<dbReference type="Proteomes" id="UP001228113">
    <property type="component" value="Chromosome"/>
</dbReference>
<keyword evidence="4 5" id="KW-0720">Serine protease</keyword>
<evidence type="ECO:0000256" key="3">
    <source>
        <dbReference type="ARBA" id="ARBA00022801"/>
    </source>
</evidence>
<dbReference type="CDD" id="cd06782">
    <property type="entry name" value="cpPDZ_CPP-like"/>
    <property type="match status" value="1"/>
</dbReference>
<dbReference type="KEGG" id="msea:METESE_31770"/>
<dbReference type="GO" id="GO:0004175">
    <property type="term" value="F:endopeptidase activity"/>
    <property type="evidence" value="ECO:0007669"/>
    <property type="project" value="TreeGrafter"/>
</dbReference>
<dbReference type="GO" id="GO:0030288">
    <property type="term" value="C:outer membrane-bounded periplasmic space"/>
    <property type="evidence" value="ECO:0007669"/>
    <property type="project" value="TreeGrafter"/>
</dbReference>
<evidence type="ECO:0000256" key="2">
    <source>
        <dbReference type="ARBA" id="ARBA00022670"/>
    </source>
</evidence>
<sequence length="530" mass="58479">MARWFNKSWIWLVIVGTTAVYAPLAGRTGEERARQRSVDTLTEIMGLVQKQSVDPPTPKQVSHAAISGMLHTLDPHSYYMDETEFRTLREDQRGSFFGIGSIIQQQADGVVVVSTVRGGPSEKVGIRAGDFIREVDGKSTEGLTSNAVVQRLRGDKGTVVEVAVQRAGFPGLLRFSITRSEIPANSVQYAFMLTPTTGFIAIKDFGETTSEEFEKAVRNLKAQGMVDLVLDLRYNGGGLLDAATGICRQLLGPNELIVTQRGRDGRDVQETRTPRGSALESFPLVILINRATASASEIVTGAIQDHDRGLVVGQTSWGKGLVQAVMPINRTRGLALTTARYYTPSGRCIQRDYQHNIDDYLLPEDAKEPLGQKGPVYKTDLGRTVYGGGGITPDFTVEAGRLTTFVGNLRGRYSAFFKFAVLEKEKRGIRPQEVPDDALMARFRTWMHEQKIECSDADWKDPQNQADMRDQLAMEMQNVAFGMDAGFKYITARDPQVKKALEVLPEATSMLKRKVLSLQAPKGSQIAARN</sequence>
<dbReference type="AlphaFoldDB" id="A0AA48GUV9"/>
<keyword evidence="8" id="KW-1185">Reference proteome</keyword>
<dbReference type="PANTHER" id="PTHR32060">
    <property type="entry name" value="TAIL-SPECIFIC PROTEASE"/>
    <property type="match status" value="1"/>
</dbReference>
<evidence type="ECO:0000313" key="7">
    <source>
        <dbReference type="EMBL" id="BDU78219.1"/>
    </source>
</evidence>
<comment type="similarity">
    <text evidence="1 5">Belongs to the peptidase S41A family.</text>
</comment>
<dbReference type="GO" id="GO:0006508">
    <property type="term" value="P:proteolysis"/>
    <property type="evidence" value="ECO:0007669"/>
    <property type="project" value="UniProtKB-KW"/>
</dbReference>
<evidence type="ECO:0000256" key="5">
    <source>
        <dbReference type="RuleBase" id="RU004404"/>
    </source>
</evidence>
<dbReference type="InterPro" id="IPR001478">
    <property type="entry name" value="PDZ"/>
</dbReference>
<keyword evidence="2 5" id="KW-0645">Protease</keyword>
<gene>
    <name evidence="7" type="ORF">METESE_31770</name>
</gene>
<dbReference type="CDD" id="cd07560">
    <property type="entry name" value="Peptidase_S41_CPP"/>
    <property type="match status" value="1"/>
</dbReference>
<dbReference type="RefSeq" id="WP_243346542.1">
    <property type="nucleotide sequence ID" value="NZ_AP027081.1"/>
</dbReference>
<dbReference type="PROSITE" id="PS50106">
    <property type="entry name" value="PDZ"/>
    <property type="match status" value="1"/>
</dbReference>
<evidence type="ECO:0000313" key="8">
    <source>
        <dbReference type="Proteomes" id="UP001228113"/>
    </source>
</evidence>
<proteinExistence type="inferred from homology"/>
<evidence type="ECO:0000256" key="4">
    <source>
        <dbReference type="ARBA" id="ARBA00022825"/>
    </source>
</evidence>
<reference evidence="7" key="1">
    <citation type="journal article" date="2023" name="Int. J. Syst. Evol. Microbiol.">
        <title>Mesoterricola silvestris gen. nov., sp. nov., Mesoterricola sediminis sp. nov., Geothrix oryzae sp. nov., Geothrix edaphica sp. nov., Geothrix rubra sp. nov., and Geothrix limicola sp. nov., six novel members of Acidobacteriota isolated from soils.</title>
        <authorList>
            <person name="Itoh H."/>
            <person name="Sugisawa Y."/>
            <person name="Mise K."/>
            <person name="Xu Z."/>
            <person name="Kuniyasu M."/>
            <person name="Ushijima N."/>
            <person name="Kawano K."/>
            <person name="Kobayashi E."/>
            <person name="Shiratori Y."/>
            <person name="Masuda Y."/>
            <person name="Senoo K."/>
        </authorList>
    </citation>
    <scope>NUCLEOTIDE SEQUENCE</scope>
    <source>
        <strain evidence="7">W786</strain>
    </source>
</reference>
<feature type="domain" description="PDZ" evidence="6">
    <location>
        <begin position="85"/>
        <end position="167"/>
    </location>
</feature>
<dbReference type="Gene3D" id="2.30.42.10">
    <property type="match status" value="1"/>
</dbReference>
<dbReference type="Gene3D" id="3.90.226.10">
    <property type="entry name" value="2-enoyl-CoA Hydratase, Chain A, domain 1"/>
    <property type="match status" value="1"/>
</dbReference>
<dbReference type="Pfam" id="PF03572">
    <property type="entry name" value="Peptidase_S41"/>
    <property type="match status" value="1"/>
</dbReference>
<dbReference type="GO" id="GO:0007165">
    <property type="term" value="P:signal transduction"/>
    <property type="evidence" value="ECO:0007669"/>
    <property type="project" value="TreeGrafter"/>
</dbReference>
<evidence type="ECO:0000256" key="1">
    <source>
        <dbReference type="ARBA" id="ARBA00009179"/>
    </source>
</evidence>
<dbReference type="InterPro" id="IPR041489">
    <property type="entry name" value="PDZ_6"/>
</dbReference>
<dbReference type="NCBIfam" id="TIGR00225">
    <property type="entry name" value="prc"/>
    <property type="match status" value="1"/>
</dbReference>
<keyword evidence="3 5" id="KW-0378">Hydrolase</keyword>
<dbReference type="GO" id="GO:0008236">
    <property type="term" value="F:serine-type peptidase activity"/>
    <property type="evidence" value="ECO:0007669"/>
    <property type="project" value="UniProtKB-KW"/>
</dbReference>
<name>A0AA48GUV9_9BACT</name>
<accession>A0AA48GUV9</accession>
<dbReference type="InterPro" id="IPR005151">
    <property type="entry name" value="Tail-specific_protease"/>
</dbReference>